<protein>
    <recommendedName>
        <fullName evidence="2">Snake toxin/toxin-like domain-containing protein</fullName>
    </recommendedName>
</protein>
<reference evidence="3" key="1">
    <citation type="submission" date="2022-06" db="EMBL/GenBank/DDBJ databases">
        <authorList>
            <person name="Berger JAMES D."/>
            <person name="Berger JAMES D."/>
        </authorList>
    </citation>
    <scope>NUCLEOTIDE SEQUENCE [LARGE SCALE GENOMIC DNA]</scope>
</reference>
<evidence type="ECO:0000256" key="1">
    <source>
        <dbReference type="SAM" id="SignalP"/>
    </source>
</evidence>
<name>A0AA85JV02_TRIRE</name>
<sequence>MSVFFALFLTVSKLYLSSHRCHVCSKCDEPFVIKKGEIQSGCSFCSTVRTYSQDRLMVTSRSCVPVCVESDSRRSGTGIVTSCCSGDLCNSSGRIQISLPLIMVSIFAILPILSIKF</sequence>
<dbReference type="SUPFAM" id="SSF57302">
    <property type="entry name" value="Snake toxin-like"/>
    <property type="match status" value="1"/>
</dbReference>
<evidence type="ECO:0000259" key="2">
    <source>
        <dbReference type="Pfam" id="PF00087"/>
    </source>
</evidence>
<dbReference type="AlphaFoldDB" id="A0AA85JV02"/>
<dbReference type="InterPro" id="IPR035076">
    <property type="entry name" value="Toxin/TOLIP"/>
</dbReference>
<reference evidence="4" key="2">
    <citation type="submission" date="2023-11" db="UniProtKB">
        <authorList>
            <consortium name="WormBaseParasite"/>
        </authorList>
    </citation>
    <scope>IDENTIFICATION</scope>
</reference>
<evidence type="ECO:0000313" key="3">
    <source>
        <dbReference type="Proteomes" id="UP000050795"/>
    </source>
</evidence>
<feature type="chain" id="PRO_5041706575" description="Snake toxin/toxin-like domain-containing protein" evidence="1">
    <location>
        <begin position="18"/>
        <end position="117"/>
    </location>
</feature>
<dbReference type="Pfam" id="PF00087">
    <property type="entry name" value="Toxin_TOLIP"/>
    <property type="match status" value="1"/>
</dbReference>
<accession>A0AA85JV02</accession>
<dbReference type="Proteomes" id="UP000050795">
    <property type="component" value="Unassembled WGS sequence"/>
</dbReference>
<dbReference type="InterPro" id="IPR045860">
    <property type="entry name" value="Snake_toxin-like_sf"/>
</dbReference>
<proteinExistence type="predicted"/>
<keyword evidence="3" id="KW-1185">Reference proteome</keyword>
<feature type="domain" description="Snake toxin/toxin-like" evidence="2">
    <location>
        <begin position="20"/>
        <end position="90"/>
    </location>
</feature>
<evidence type="ECO:0000313" key="4">
    <source>
        <dbReference type="WBParaSite" id="TREG1_44190.1"/>
    </source>
</evidence>
<keyword evidence="1" id="KW-0732">Signal</keyword>
<dbReference type="Gene3D" id="2.10.60.10">
    <property type="entry name" value="CD59"/>
    <property type="match status" value="1"/>
</dbReference>
<organism evidence="3 4">
    <name type="scientific">Trichobilharzia regenti</name>
    <name type="common">Nasal bird schistosome</name>
    <dbReference type="NCBI Taxonomy" id="157069"/>
    <lineage>
        <taxon>Eukaryota</taxon>
        <taxon>Metazoa</taxon>
        <taxon>Spiralia</taxon>
        <taxon>Lophotrochozoa</taxon>
        <taxon>Platyhelminthes</taxon>
        <taxon>Trematoda</taxon>
        <taxon>Digenea</taxon>
        <taxon>Strigeidida</taxon>
        <taxon>Schistosomatoidea</taxon>
        <taxon>Schistosomatidae</taxon>
        <taxon>Trichobilharzia</taxon>
    </lineage>
</organism>
<dbReference type="WBParaSite" id="TREG1_44190.1">
    <property type="protein sequence ID" value="TREG1_44190.1"/>
    <property type="gene ID" value="TREG1_44190"/>
</dbReference>
<feature type="signal peptide" evidence="1">
    <location>
        <begin position="1"/>
        <end position="17"/>
    </location>
</feature>